<reference evidence="1 2" key="1">
    <citation type="journal article" date="2022" name="Plant J.">
        <title>Chromosome-level genome of Camellia lanceoleosa provides a valuable resource for understanding genome evolution and self-incompatibility.</title>
        <authorList>
            <person name="Gong W."/>
            <person name="Xiao S."/>
            <person name="Wang L."/>
            <person name="Liao Z."/>
            <person name="Chang Y."/>
            <person name="Mo W."/>
            <person name="Hu G."/>
            <person name="Li W."/>
            <person name="Zhao G."/>
            <person name="Zhu H."/>
            <person name="Hu X."/>
            <person name="Ji K."/>
            <person name="Xiang X."/>
            <person name="Song Q."/>
            <person name="Yuan D."/>
            <person name="Jin S."/>
            <person name="Zhang L."/>
        </authorList>
    </citation>
    <scope>NUCLEOTIDE SEQUENCE [LARGE SCALE GENOMIC DNA]</scope>
    <source>
        <strain evidence="1">SQ_2022a</strain>
    </source>
</reference>
<proteinExistence type="predicted"/>
<sequence>MISEKELFVNRFISIPKDMGTFNYGAFVAGIVRGVLDGAGFLTVVTAHFLPAEGVQIVDICLGTKPHNGGLINLEELCKLLCQRRKSAREAVSENDCLCAISKLKVGDPLEKAALKGIEWSYKSDEKAMPKNGMSAEEALQVYAHKRTTNNEGVPYITTALMDAKLGTEGRKDLFDWLSRQLSGLSNFPDAYLTIISVSIIRWEKMTDVRGSSGVCDDKCGCPSPCPGSSSCRCDSSRGTGGGDDTSMEDKRCPCGEHCDCNPCTCPKTVTAAAAAGCWLQVR</sequence>
<evidence type="ECO:0000313" key="2">
    <source>
        <dbReference type="Proteomes" id="UP001060215"/>
    </source>
</evidence>
<comment type="caution">
    <text evidence="1">The sequence shown here is derived from an EMBL/GenBank/DDBJ whole genome shotgun (WGS) entry which is preliminary data.</text>
</comment>
<name>A0ACC0I7Q5_9ERIC</name>
<gene>
    <name evidence="1" type="ORF">LOK49_LG03G03898</name>
</gene>
<accession>A0ACC0I7Q5</accession>
<dbReference type="EMBL" id="CM045763">
    <property type="protein sequence ID" value="KAI8021353.1"/>
    <property type="molecule type" value="Genomic_DNA"/>
</dbReference>
<dbReference type="Proteomes" id="UP001060215">
    <property type="component" value="Chromosome 6"/>
</dbReference>
<keyword evidence="2" id="KW-1185">Reference proteome</keyword>
<evidence type="ECO:0000313" key="1">
    <source>
        <dbReference type="EMBL" id="KAI8021353.1"/>
    </source>
</evidence>
<organism evidence="1 2">
    <name type="scientific">Camellia lanceoleosa</name>
    <dbReference type="NCBI Taxonomy" id="1840588"/>
    <lineage>
        <taxon>Eukaryota</taxon>
        <taxon>Viridiplantae</taxon>
        <taxon>Streptophyta</taxon>
        <taxon>Embryophyta</taxon>
        <taxon>Tracheophyta</taxon>
        <taxon>Spermatophyta</taxon>
        <taxon>Magnoliopsida</taxon>
        <taxon>eudicotyledons</taxon>
        <taxon>Gunneridae</taxon>
        <taxon>Pentapetalae</taxon>
        <taxon>asterids</taxon>
        <taxon>Ericales</taxon>
        <taxon>Theaceae</taxon>
        <taxon>Camellia</taxon>
    </lineage>
</organism>
<protein>
    <submittedName>
        <fullName evidence="1">Uncharacterized protein</fullName>
    </submittedName>
</protein>